<name>M7ZZR7_TRIUA</name>
<reference evidence="1" key="1">
    <citation type="journal article" date="2013" name="Nature">
        <title>Draft genome of the wheat A-genome progenitor Triticum urartu.</title>
        <authorList>
            <person name="Ling H.Q."/>
            <person name="Zhao S."/>
            <person name="Liu D."/>
            <person name="Wang J."/>
            <person name="Sun H."/>
            <person name="Zhang C."/>
            <person name="Fan H."/>
            <person name="Li D."/>
            <person name="Dong L."/>
            <person name="Tao Y."/>
            <person name="Gao C."/>
            <person name="Wu H."/>
            <person name="Li Y."/>
            <person name="Cui Y."/>
            <person name="Guo X."/>
            <person name="Zheng S."/>
            <person name="Wang B."/>
            <person name="Yu K."/>
            <person name="Liang Q."/>
            <person name="Yang W."/>
            <person name="Lou X."/>
            <person name="Chen J."/>
            <person name="Feng M."/>
            <person name="Jian J."/>
            <person name="Zhang X."/>
            <person name="Luo G."/>
            <person name="Jiang Y."/>
            <person name="Liu J."/>
            <person name="Wang Z."/>
            <person name="Sha Y."/>
            <person name="Zhang B."/>
            <person name="Wu H."/>
            <person name="Tang D."/>
            <person name="Shen Q."/>
            <person name="Xue P."/>
            <person name="Zou S."/>
            <person name="Wang X."/>
            <person name="Liu X."/>
            <person name="Wang F."/>
            <person name="Yang Y."/>
            <person name="An X."/>
            <person name="Dong Z."/>
            <person name="Zhang K."/>
            <person name="Zhang X."/>
            <person name="Luo M.C."/>
            <person name="Dvorak J."/>
            <person name="Tong Y."/>
            <person name="Wang J."/>
            <person name="Yang H."/>
            <person name="Li Z."/>
            <person name="Wang D."/>
            <person name="Zhang A."/>
            <person name="Wang J."/>
        </authorList>
    </citation>
    <scope>NUCLEOTIDE SEQUENCE</scope>
</reference>
<gene>
    <name evidence="1" type="ORF">TRIUR3_13258</name>
</gene>
<evidence type="ECO:0000313" key="1">
    <source>
        <dbReference type="EMBL" id="EMS53614.1"/>
    </source>
</evidence>
<accession>M7ZZR7</accession>
<protein>
    <submittedName>
        <fullName evidence="1">Uncharacterized protein</fullName>
    </submittedName>
</protein>
<proteinExistence type="predicted"/>
<organism evidence="1">
    <name type="scientific">Triticum urartu</name>
    <name type="common">Red wild einkorn</name>
    <name type="synonym">Crithodium urartu</name>
    <dbReference type="NCBI Taxonomy" id="4572"/>
    <lineage>
        <taxon>Eukaryota</taxon>
        <taxon>Viridiplantae</taxon>
        <taxon>Streptophyta</taxon>
        <taxon>Embryophyta</taxon>
        <taxon>Tracheophyta</taxon>
        <taxon>Spermatophyta</taxon>
        <taxon>Magnoliopsida</taxon>
        <taxon>Liliopsida</taxon>
        <taxon>Poales</taxon>
        <taxon>Poaceae</taxon>
        <taxon>BOP clade</taxon>
        <taxon>Pooideae</taxon>
        <taxon>Triticodae</taxon>
        <taxon>Triticeae</taxon>
        <taxon>Triticinae</taxon>
        <taxon>Triticum</taxon>
    </lineage>
</organism>
<sequence length="94" mass="10072">MERKMSSSGRHLLLLFSLAPALLLYHFALRSIQPFLRLPLAADNVPPPRSAVASATRVAGDGANDSMLVQGGGGSLIAKKRPHHSGMLPLPKRH</sequence>
<dbReference type="EMBL" id="KD192835">
    <property type="protein sequence ID" value="EMS53614.1"/>
    <property type="molecule type" value="Genomic_DNA"/>
</dbReference>
<dbReference type="AlphaFoldDB" id="M7ZZR7"/>